<dbReference type="InterPro" id="IPR000524">
    <property type="entry name" value="Tscrpt_reg_HTH_GntR"/>
</dbReference>
<keyword evidence="3" id="KW-0804">Transcription</keyword>
<dbReference type="PANTHER" id="PTHR44846">
    <property type="entry name" value="MANNOSYL-D-GLYCERATE TRANSPORT/METABOLISM SYSTEM REPRESSOR MNGR-RELATED"/>
    <property type="match status" value="1"/>
</dbReference>
<dbReference type="InterPro" id="IPR036390">
    <property type="entry name" value="WH_DNA-bd_sf"/>
</dbReference>
<dbReference type="EMBL" id="JAXCEI010000023">
    <property type="protein sequence ID" value="MFA1544028.1"/>
    <property type="molecule type" value="Genomic_DNA"/>
</dbReference>
<gene>
    <name evidence="5" type="ORF">SM611_34295</name>
</gene>
<feature type="domain" description="HTH gntR-type" evidence="4">
    <location>
        <begin position="10"/>
        <end position="78"/>
    </location>
</feature>
<keyword evidence="1" id="KW-0805">Transcription regulation</keyword>
<dbReference type="InterPro" id="IPR050679">
    <property type="entry name" value="Bact_HTH_transcr_reg"/>
</dbReference>
<dbReference type="SMART" id="SM00345">
    <property type="entry name" value="HTH_GNTR"/>
    <property type="match status" value="1"/>
</dbReference>
<name>A0ABV4QLH1_9ACTN</name>
<dbReference type="PROSITE" id="PS50949">
    <property type="entry name" value="HTH_GNTR"/>
    <property type="match status" value="1"/>
</dbReference>
<dbReference type="Pfam" id="PF00392">
    <property type="entry name" value="GntR"/>
    <property type="match status" value="1"/>
</dbReference>
<dbReference type="SUPFAM" id="SSF46785">
    <property type="entry name" value="Winged helix' DNA-binding domain"/>
    <property type="match status" value="1"/>
</dbReference>
<proteinExistence type="predicted"/>
<reference evidence="5 6" key="1">
    <citation type="submission" date="2023-11" db="EMBL/GenBank/DDBJ databases">
        <title>Actinomadura monticuli sp. nov., isolated from volcanic ash.</title>
        <authorList>
            <person name="Lee S.D."/>
            <person name="Yang H."/>
            <person name="Kim I.S."/>
        </authorList>
    </citation>
    <scope>NUCLEOTIDE SEQUENCE [LARGE SCALE GENOMIC DNA]</scope>
    <source>
        <strain evidence="5 6">DLS-62</strain>
    </source>
</reference>
<keyword evidence="6" id="KW-1185">Reference proteome</keyword>
<evidence type="ECO:0000256" key="3">
    <source>
        <dbReference type="ARBA" id="ARBA00023163"/>
    </source>
</evidence>
<evidence type="ECO:0000313" key="5">
    <source>
        <dbReference type="EMBL" id="MFA1544028.1"/>
    </source>
</evidence>
<keyword evidence="2" id="KW-0238">DNA-binding</keyword>
<accession>A0ABV4QLH1</accession>
<organism evidence="5 6">
    <name type="scientific">Actinomadura monticuli</name>
    <dbReference type="NCBI Taxonomy" id="3097367"/>
    <lineage>
        <taxon>Bacteria</taxon>
        <taxon>Bacillati</taxon>
        <taxon>Actinomycetota</taxon>
        <taxon>Actinomycetes</taxon>
        <taxon>Streptosporangiales</taxon>
        <taxon>Thermomonosporaceae</taxon>
        <taxon>Actinomadura</taxon>
    </lineage>
</organism>
<dbReference type="Gene3D" id="1.10.10.10">
    <property type="entry name" value="Winged helix-like DNA-binding domain superfamily/Winged helix DNA-binding domain"/>
    <property type="match status" value="1"/>
</dbReference>
<sequence length="81" mass="8848">MGGIDFEGPDPLYVQLANLIRSRIQNGTYPLDRRIPSVAELVQETGLANTTVQQGLRILKDEGILRAVPGRGTFAVKPDDD</sequence>
<comment type="caution">
    <text evidence="5">The sequence shown here is derived from an EMBL/GenBank/DDBJ whole genome shotgun (WGS) entry which is preliminary data.</text>
</comment>
<protein>
    <submittedName>
        <fullName evidence="5">Winged helix-turn-helix domain-containing protein</fullName>
    </submittedName>
</protein>
<dbReference type="Proteomes" id="UP001569963">
    <property type="component" value="Unassembled WGS sequence"/>
</dbReference>
<evidence type="ECO:0000256" key="1">
    <source>
        <dbReference type="ARBA" id="ARBA00023015"/>
    </source>
</evidence>
<evidence type="ECO:0000313" key="6">
    <source>
        <dbReference type="Proteomes" id="UP001569963"/>
    </source>
</evidence>
<dbReference type="InterPro" id="IPR036388">
    <property type="entry name" value="WH-like_DNA-bd_sf"/>
</dbReference>
<evidence type="ECO:0000259" key="4">
    <source>
        <dbReference type="PROSITE" id="PS50949"/>
    </source>
</evidence>
<evidence type="ECO:0000256" key="2">
    <source>
        <dbReference type="ARBA" id="ARBA00023125"/>
    </source>
</evidence>
<dbReference type="CDD" id="cd07377">
    <property type="entry name" value="WHTH_GntR"/>
    <property type="match status" value="1"/>
</dbReference>
<dbReference type="RefSeq" id="WP_371954512.1">
    <property type="nucleotide sequence ID" value="NZ_JAXCEI010000023.1"/>
</dbReference>
<dbReference type="PANTHER" id="PTHR44846:SF1">
    <property type="entry name" value="MANNOSYL-D-GLYCERATE TRANSPORT_METABOLISM SYSTEM REPRESSOR MNGR-RELATED"/>
    <property type="match status" value="1"/>
</dbReference>